<name>A0A835IXV1_9MAGN</name>
<evidence type="ECO:0000256" key="5">
    <source>
        <dbReference type="SAM" id="Phobius"/>
    </source>
</evidence>
<keyword evidence="3 5" id="KW-1133">Transmembrane helix</keyword>
<protein>
    <submittedName>
        <fullName evidence="6">Uncharacterized protein</fullName>
    </submittedName>
</protein>
<feature type="transmembrane region" description="Helical" evidence="5">
    <location>
        <begin position="443"/>
        <end position="463"/>
    </location>
</feature>
<dbReference type="PANTHER" id="PTHR11132">
    <property type="entry name" value="SOLUTE CARRIER FAMILY 35"/>
    <property type="match status" value="1"/>
</dbReference>
<dbReference type="Proteomes" id="UP000631114">
    <property type="component" value="Unassembled WGS sequence"/>
</dbReference>
<feature type="transmembrane region" description="Helical" evidence="5">
    <location>
        <begin position="256"/>
        <end position="277"/>
    </location>
</feature>
<feature type="transmembrane region" description="Helical" evidence="5">
    <location>
        <begin position="387"/>
        <end position="406"/>
    </location>
</feature>
<evidence type="ECO:0000256" key="4">
    <source>
        <dbReference type="ARBA" id="ARBA00023136"/>
    </source>
</evidence>
<reference evidence="6 7" key="1">
    <citation type="submission" date="2020-10" db="EMBL/GenBank/DDBJ databases">
        <title>The Coptis chinensis genome and diversification of protoberbering-type alkaloids.</title>
        <authorList>
            <person name="Wang B."/>
            <person name="Shu S."/>
            <person name="Song C."/>
            <person name="Liu Y."/>
        </authorList>
    </citation>
    <scope>NUCLEOTIDE SEQUENCE [LARGE SCALE GENOMIC DNA]</scope>
    <source>
        <strain evidence="6">HL-2020</strain>
        <tissue evidence="6">Leaf</tissue>
    </source>
</reference>
<dbReference type="OrthoDB" id="417037at2759"/>
<dbReference type="InterPro" id="IPR036318">
    <property type="entry name" value="FAD-bd_PCMH-like_sf"/>
</dbReference>
<dbReference type="GO" id="GO:0050660">
    <property type="term" value="F:flavin adenine dinucleotide binding"/>
    <property type="evidence" value="ECO:0007669"/>
    <property type="project" value="InterPro"/>
</dbReference>
<dbReference type="GO" id="GO:0016020">
    <property type="term" value="C:membrane"/>
    <property type="evidence" value="ECO:0007669"/>
    <property type="project" value="UniProtKB-SubCell"/>
</dbReference>
<evidence type="ECO:0000256" key="2">
    <source>
        <dbReference type="ARBA" id="ARBA00022692"/>
    </source>
</evidence>
<evidence type="ECO:0000256" key="3">
    <source>
        <dbReference type="ARBA" id="ARBA00022989"/>
    </source>
</evidence>
<feature type="transmembrane region" description="Helical" evidence="5">
    <location>
        <begin position="418"/>
        <end position="436"/>
    </location>
</feature>
<keyword evidence="7" id="KW-1185">Reference proteome</keyword>
<dbReference type="AlphaFoldDB" id="A0A835IXV1"/>
<evidence type="ECO:0000313" key="7">
    <source>
        <dbReference type="Proteomes" id="UP000631114"/>
    </source>
</evidence>
<comment type="caution">
    <text evidence="6">The sequence shown here is derived from an EMBL/GenBank/DDBJ whole genome shotgun (WGS) entry which is preliminary data.</text>
</comment>
<evidence type="ECO:0000313" key="6">
    <source>
        <dbReference type="EMBL" id="KAF9625770.1"/>
    </source>
</evidence>
<accession>A0A835IXV1</accession>
<organism evidence="6 7">
    <name type="scientific">Coptis chinensis</name>
    <dbReference type="NCBI Taxonomy" id="261450"/>
    <lineage>
        <taxon>Eukaryota</taxon>
        <taxon>Viridiplantae</taxon>
        <taxon>Streptophyta</taxon>
        <taxon>Embryophyta</taxon>
        <taxon>Tracheophyta</taxon>
        <taxon>Spermatophyta</taxon>
        <taxon>Magnoliopsida</taxon>
        <taxon>Ranunculales</taxon>
        <taxon>Ranunculaceae</taxon>
        <taxon>Coptidoideae</taxon>
        <taxon>Coptis</taxon>
    </lineage>
</organism>
<dbReference type="InterPro" id="IPR050186">
    <property type="entry name" value="TPT_transporter"/>
</dbReference>
<dbReference type="EMBL" id="JADFTS010000001">
    <property type="protein sequence ID" value="KAF9625770.1"/>
    <property type="molecule type" value="Genomic_DNA"/>
</dbReference>
<evidence type="ECO:0000256" key="1">
    <source>
        <dbReference type="ARBA" id="ARBA00004141"/>
    </source>
</evidence>
<feature type="transmembrane region" description="Helical" evidence="5">
    <location>
        <begin position="191"/>
        <end position="211"/>
    </location>
</feature>
<feature type="transmembrane region" description="Helical" evidence="5">
    <location>
        <begin position="309"/>
        <end position="329"/>
    </location>
</feature>
<comment type="subcellular location">
    <subcellularLocation>
        <location evidence="1">Membrane</location>
        <topology evidence="1">Multi-pass membrane protein</topology>
    </subcellularLocation>
</comment>
<proteinExistence type="predicted"/>
<keyword evidence="2 5" id="KW-0812">Transmembrane</keyword>
<keyword evidence="4 5" id="KW-0472">Membrane</keyword>
<dbReference type="Gene3D" id="3.30.465.10">
    <property type="match status" value="1"/>
</dbReference>
<feature type="transmembrane region" description="Helical" evidence="5">
    <location>
        <begin position="284"/>
        <end position="303"/>
    </location>
</feature>
<dbReference type="InterPro" id="IPR016169">
    <property type="entry name" value="FAD-bd_PCMH_sub2"/>
</dbReference>
<dbReference type="SUPFAM" id="SSF56176">
    <property type="entry name" value="FAD-binding/transporter-associated domain-like"/>
    <property type="match status" value="1"/>
</dbReference>
<sequence>MEHIRKMSTDKIKEKASFQRDEWSGHLLSFRNDALVILSIICFQLPFEQIGESKVLPCVVEVHPTSFSARHLKVKMWLFKYNIQSIKDLLENSCNLETHIVEITKTLWKFLDYLTLKMVNDVENPKDGEVKEIPIFALPSGEVQSTWYDSLLQHVSRYHGRLAGYRDFASLHDCGALTFHHLCWKCAIRTLTAYSWALAYLISMTVDFVYIKHVVMTLPSKYFALQNVKALHVEDMDVVVEPGIGWMDLNEYLEPYGLFFPLYPVPIFVAMEEALYLHQPWPSIRTCLSLSTIFAGSVLYVLTDYQFTLTAYSWALAYLISMTQLSVFFNSAWDCSYLCTIFGRESGVFGLIPEERNEKKEIVTHSKIKEKLHHCSLQRRCERLEEAYSYVGAAFRSLVPIFVAMGEALYLHQPWPSIRTWLSLSTILAGSVLYVLTDYQFTLTAYSWALAYLISMTVDFVYIKHVVMTVWT</sequence>
<gene>
    <name evidence="6" type="ORF">IFM89_026910</name>
</gene>